<dbReference type="Pfam" id="PF02470">
    <property type="entry name" value="MlaD"/>
    <property type="match status" value="1"/>
</dbReference>
<sequence>MTPARGVGLGVLALLLVVAAAAAVLLLRGAGDTEYVLRFQNAGQLVDDDDVQIGGRRVGAVQDITLGDNNEAVVRISVDDEFAPLHEGTTAAIRLTSLSGIANRYVALSPGPNSARELEAGSTLTADRTTTPVDLDQLFSTFDPATRRNLQNVIRGSATASRGVGEEANEALRYLNPAVTSTSRLVGELAGDQQAFQDLLVETSRVVSALAERRNELSSAVSTSNQTFEAIAAEEQALRSGLDRLGPTLRRANSTFVNLRATLGDLDELTDVSLPATRELAPFLRELRPLVRDAGPTVADLRQLVRAPGEGNDLTELLRQAPGLERTARPALRNASAALERSTPVLDFIRPYTPDLVGWLRGFGQSTANYDANGHYARVQPMFNAFLLGEDNVLRPNTSGDRLAGAQTGVLRRCPGAATPPAADGSNPWRDVEGDLDCDPADTVPGP</sequence>
<name>A0A6J4TAK2_9ACTN</name>
<evidence type="ECO:0000313" key="3">
    <source>
        <dbReference type="EMBL" id="CAA9518355.1"/>
    </source>
</evidence>
<evidence type="ECO:0000259" key="2">
    <source>
        <dbReference type="Pfam" id="PF02470"/>
    </source>
</evidence>
<dbReference type="EMBL" id="CADCVO010000514">
    <property type="protein sequence ID" value="CAA9518355.1"/>
    <property type="molecule type" value="Genomic_DNA"/>
</dbReference>
<organism evidence="3">
    <name type="scientific">uncultured Solirubrobacteraceae bacterium</name>
    <dbReference type="NCBI Taxonomy" id="1162706"/>
    <lineage>
        <taxon>Bacteria</taxon>
        <taxon>Bacillati</taxon>
        <taxon>Actinomycetota</taxon>
        <taxon>Thermoleophilia</taxon>
        <taxon>Solirubrobacterales</taxon>
        <taxon>Solirubrobacteraceae</taxon>
        <taxon>environmental samples</taxon>
    </lineage>
</organism>
<feature type="region of interest" description="Disordered" evidence="1">
    <location>
        <begin position="415"/>
        <end position="447"/>
    </location>
</feature>
<dbReference type="InterPro" id="IPR052336">
    <property type="entry name" value="MlaD_Phospholipid_Transporter"/>
</dbReference>
<accession>A0A6J4TAK2</accession>
<feature type="domain" description="Mce/MlaD" evidence="2">
    <location>
        <begin position="33"/>
        <end position="111"/>
    </location>
</feature>
<reference evidence="3" key="1">
    <citation type="submission" date="2020-02" db="EMBL/GenBank/DDBJ databases">
        <authorList>
            <person name="Meier V. D."/>
        </authorList>
    </citation>
    <scope>NUCLEOTIDE SEQUENCE</scope>
    <source>
        <strain evidence="3">AVDCRST_MAG13</strain>
    </source>
</reference>
<proteinExistence type="predicted"/>
<dbReference type="InterPro" id="IPR003399">
    <property type="entry name" value="Mce/MlaD"/>
</dbReference>
<protein>
    <submittedName>
        <fullName evidence="3">Putative Mce family protein</fullName>
    </submittedName>
</protein>
<dbReference type="PANTHER" id="PTHR33371:SF4">
    <property type="entry name" value="INTERMEMBRANE PHOSPHOLIPID TRANSPORT SYSTEM BINDING PROTEIN MLAD"/>
    <property type="match status" value="1"/>
</dbReference>
<dbReference type="AlphaFoldDB" id="A0A6J4TAK2"/>
<dbReference type="PANTHER" id="PTHR33371">
    <property type="entry name" value="INTERMEMBRANE PHOSPHOLIPID TRANSPORT SYSTEM BINDING PROTEIN MLAD-RELATED"/>
    <property type="match status" value="1"/>
</dbReference>
<gene>
    <name evidence="3" type="ORF">AVDCRST_MAG13-3215</name>
</gene>
<evidence type="ECO:0000256" key="1">
    <source>
        <dbReference type="SAM" id="MobiDB-lite"/>
    </source>
</evidence>